<dbReference type="AlphaFoldDB" id="A0A6P0UG45"/>
<evidence type="ECO:0000256" key="1">
    <source>
        <dbReference type="ARBA" id="ARBA00007435"/>
    </source>
</evidence>
<reference evidence="3 4" key="1">
    <citation type="submission" date="2020-01" db="EMBL/GenBank/DDBJ databases">
        <title>Muriicola jejuensis KCTC 22299.</title>
        <authorList>
            <person name="Wang G."/>
        </authorList>
    </citation>
    <scope>NUCLEOTIDE SEQUENCE [LARGE SCALE GENOMIC DNA]</scope>
    <source>
        <strain evidence="3 4">KCTC 22299</strain>
    </source>
</reference>
<dbReference type="Proteomes" id="UP000468443">
    <property type="component" value="Unassembled WGS sequence"/>
</dbReference>
<comment type="similarity">
    <text evidence="1">Belongs to the UPF0213 family.</text>
</comment>
<dbReference type="EMBL" id="JAABOP010000002">
    <property type="protein sequence ID" value="NER10859.1"/>
    <property type="molecule type" value="Genomic_DNA"/>
</dbReference>
<evidence type="ECO:0000259" key="2">
    <source>
        <dbReference type="PROSITE" id="PS50164"/>
    </source>
</evidence>
<feature type="domain" description="GIY-YIG" evidence="2">
    <location>
        <begin position="1"/>
        <end position="77"/>
    </location>
</feature>
<proteinExistence type="inferred from homology"/>
<evidence type="ECO:0000313" key="4">
    <source>
        <dbReference type="Proteomes" id="UP000468443"/>
    </source>
</evidence>
<gene>
    <name evidence="3" type="ORF">GWK09_10055</name>
</gene>
<name>A0A6P0UG45_9FLAO</name>
<dbReference type="Gene3D" id="3.40.1440.10">
    <property type="entry name" value="GIY-YIG endonuclease"/>
    <property type="match status" value="1"/>
</dbReference>
<dbReference type="PANTHER" id="PTHR34477:SF1">
    <property type="entry name" value="UPF0213 PROTEIN YHBQ"/>
    <property type="match status" value="1"/>
</dbReference>
<comment type="caution">
    <text evidence="3">The sequence shown here is derived from an EMBL/GenBank/DDBJ whole genome shotgun (WGS) entry which is preliminary data.</text>
</comment>
<sequence>MSYLVYVLYSERLEKYYVGYTKDLDERMSRHNTGRSRFTSKGLPWKLIRVFNCTSRLEAIRLEKIIKSRGIKRFLEEN</sequence>
<protein>
    <submittedName>
        <fullName evidence="3">GIY-YIG nuclease family protein</fullName>
    </submittedName>
</protein>
<keyword evidence="4" id="KW-1185">Reference proteome</keyword>
<dbReference type="InterPro" id="IPR050190">
    <property type="entry name" value="UPF0213_domain"/>
</dbReference>
<dbReference type="CDD" id="cd10449">
    <property type="entry name" value="GIY-YIG_SLX1_like"/>
    <property type="match status" value="1"/>
</dbReference>
<dbReference type="PANTHER" id="PTHR34477">
    <property type="entry name" value="UPF0213 PROTEIN YHBQ"/>
    <property type="match status" value="1"/>
</dbReference>
<accession>A0A6P0UG45</accession>
<evidence type="ECO:0000313" key="3">
    <source>
        <dbReference type="EMBL" id="NER10859.1"/>
    </source>
</evidence>
<dbReference type="InterPro" id="IPR035901">
    <property type="entry name" value="GIY-YIG_endonuc_sf"/>
</dbReference>
<dbReference type="Pfam" id="PF01541">
    <property type="entry name" value="GIY-YIG"/>
    <property type="match status" value="1"/>
</dbReference>
<dbReference type="RefSeq" id="WP_163693262.1">
    <property type="nucleotide sequence ID" value="NZ_FXTW01000002.1"/>
</dbReference>
<dbReference type="PROSITE" id="PS50164">
    <property type="entry name" value="GIY_YIG"/>
    <property type="match status" value="1"/>
</dbReference>
<dbReference type="InterPro" id="IPR000305">
    <property type="entry name" value="GIY-YIG_endonuc"/>
</dbReference>
<dbReference type="SUPFAM" id="SSF82771">
    <property type="entry name" value="GIY-YIG endonuclease"/>
    <property type="match status" value="1"/>
</dbReference>
<organism evidence="3 4">
    <name type="scientific">Muriicola jejuensis</name>
    <dbReference type="NCBI Taxonomy" id="504488"/>
    <lineage>
        <taxon>Bacteria</taxon>
        <taxon>Pseudomonadati</taxon>
        <taxon>Bacteroidota</taxon>
        <taxon>Flavobacteriia</taxon>
        <taxon>Flavobacteriales</taxon>
        <taxon>Flavobacteriaceae</taxon>
        <taxon>Muriicola</taxon>
    </lineage>
</organism>